<gene>
    <name evidence="2" type="ORF">MNEG_2263</name>
</gene>
<dbReference type="KEGG" id="mng:MNEG_2263"/>
<evidence type="ECO:0000313" key="3">
    <source>
        <dbReference type="Proteomes" id="UP000054498"/>
    </source>
</evidence>
<dbReference type="GeneID" id="25735141"/>
<dbReference type="OrthoDB" id="77656at2759"/>
<dbReference type="AlphaFoldDB" id="A0A0D2NM27"/>
<dbReference type="PANTHER" id="PTHR34126">
    <property type="entry name" value="PEROXISOME BIOGENESIS PROTEIN 22"/>
    <property type="match status" value="1"/>
</dbReference>
<feature type="compositionally biased region" description="Low complexity" evidence="1">
    <location>
        <begin position="101"/>
        <end position="135"/>
    </location>
</feature>
<evidence type="ECO:0008006" key="4">
    <source>
        <dbReference type="Google" id="ProtNLM"/>
    </source>
</evidence>
<name>A0A0D2NM27_9CHLO</name>
<organism evidence="2 3">
    <name type="scientific">Monoraphidium neglectum</name>
    <dbReference type="NCBI Taxonomy" id="145388"/>
    <lineage>
        <taxon>Eukaryota</taxon>
        <taxon>Viridiplantae</taxon>
        <taxon>Chlorophyta</taxon>
        <taxon>core chlorophytes</taxon>
        <taxon>Chlorophyceae</taxon>
        <taxon>CS clade</taxon>
        <taxon>Sphaeropleales</taxon>
        <taxon>Selenastraceae</taxon>
        <taxon>Monoraphidium</taxon>
    </lineage>
</organism>
<dbReference type="InterPro" id="IPR037485">
    <property type="entry name" value="PEX22"/>
</dbReference>
<reference evidence="2 3" key="1">
    <citation type="journal article" date="2013" name="BMC Genomics">
        <title>Reconstruction of the lipid metabolism for the microalga Monoraphidium neglectum from its genome sequence reveals characteristics suitable for biofuel production.</title>
        <authorList>
            <person name="Bogen C."/>
            <person name="Al-Dilaimi A."/>
            <person name="Albersmeier A."/>
            <person name="Wichmann J."/>
            <person name="Grundmann M."/>
            <person name="Rupp O."/>
            <person name="Lauersen K.J."/>
            <person name="Blifernez-Klassen O."/>
            <person name="Kalinowski J."/>
            <person name="Goesmann A."/>
            <person name="Mussgnug J.H."/>
            <person name="Kruse O."/>
        </authorList>
    </citation>
    <scope>NUCLEOTIDE SEQUENCE [LARGE SCALE GENOMIC DNA]</scope>
    <source>
        <strain evidence="2 3">SAG 48.87</strain>
    </source>
</reference>
<sequence length="311" mass="31529">MINEIRRLLELAWSRLASLLQGAPPGSLQLTGVLGLAALLAGWYHLRGGAAPPRPPAGSSSRAAAGRGSTSSSTNHVAQEDRAARQQQQHQQQAGSDFGWPAQQQQPQQQHAAPAPKRAPGAQAAPAARGGAHPAAARSPLAAAVRAHLAGVKRVTLSAPGVLLEQWEASELSEAASARAEAAAVLREIARAADVYLIAHVPDDLAAAILAGALEAAGVVGHGPGQVPPQRLLLCGTADGKVSVVRQLEPELHIDASARTVGDLSRFVPQLLLIARPGEGVPAVAAAANVEAAASLAVFFNPGGAAGPASS</sequence>
<dbReference type="GO" id="GO:0007031">
    <property type="term" value="P:peroxisome organization"/>
    <property type="evidence" value="ECO:0007669"/>
    <property type="project" value="InterPro"/>
</dbReference>
<keyword evidence="3" id="KW-1185">Reference proteome</keyword>
<dbReference type="PANTHER" id="PTHR34126:SF1">
    <property type="entry name" value="PEROXISOME BIOGENESIS PROTEIN 22"/>
    <property type="match status" value="1"/>
</dbReference>
<feature type="compositionally biased region" description="Low complexity" evidence="1">
    <location>
        <begin position="51"/>
        <end position="74"/>
    </location>
</feature>
<feature type="region of interest" description="Disordered" evidence="1">
    <location>
        <begin position="51"/>
        <end position="135"/>
    </location>
</feature>
<dbReference type="Proteomes" id="UP000054498">
    <property type="component" value="Unassembled WGS sequence"/>
</dbReference>
<dbReference type="Pfam" id="PF22978">
    <property type="entry name" value="HAD_Pex22"/>
    <property type="match status" value="1"/>
</dbReference>
<protein>
    <recommendedName>
        <fullName evidence="4">Peroxisome biogenesis protein 22</fullName>
    </recommendedName>
</protein>
<accession>A0A0D2NM27</accession>
<evidence type="ECO:0000313" key="2">
    <source>
        <dbReference type="EMBL" id="KIZ05701.1"/>
    </source>
</evidence>
<evidence type="ECO:0000256" key="1">
    <source>
        <dbReference type="SAM" id="MobiDB-lite"/>
    </source>
</evidence>
<dbReference type="RefSeq" id="XP_013904720.1">
    <property type="nucleotide sequence ID" value="XM_014049266.1"/>
</dbReference>
<feature type="compositionally biased region" description="Low complexity" evidence="1">
    <location>
        <begin position="85"/>
        <end position="94"/>
    </location>
</feature>
<proteinExistence type="predicted"/>
<dbReference type="EMBL" id="KK100468">
    <property type="protein sequence ID" value="KIZ05701.1"/>
    <property type="molecule type" value="Genomic_DNA"/>
</dbReference>